<dbReference type="InterPro" id="IPR006311">
    <property type="entry name" value="TAT_signal"/>
</dbReference>
<dbReference type="Proteomes" id="UP001268864">
    <property type="component" value="Unassembled WGS sequence"/>
</dbReference>
<keyword evidence="1" id="KW-0175">Coiled coil</keyword>
<dbReference type="InterPro" id="IPR011047">
    <property type="entry name" value="Quinoprotein_ADH-like_sf"/>
</dbReference>
<feature type="coiled-coil region" evidence="1">
    <location>
        <begin position="496"/>
        <end position="569"/>
    </location>
</feature>
<dbReference type="SMART" id="SM00564">
    <property type="entry name" value="PQQ"/>
    <property type="match status" value="8"/>
</dbReference>
<dbReference type="EMBL" id="JAMQOS010000002">
    <property type="protein sequence ID" value="MDS0281873.1"/>
    <property type="molecule type" value="Genomic_DNA"/>
</dbReference>
<evidence type="ECO:0000259" key="3">
    <source>
        <dbReference type="Pfam" id="PF13360"/>
    </source>
</evidence>
<reference evidence="4 5" key="1">
    <citation type="submission" date="2022-06" db="EMBL/GenBank/DDBJ databases">
        <title>Halomicroarcula sp. a new haloarchaeum isolate from saline soil.</title>
        <authorList>
            <person name="Strakova D."/>
            <person name="Galisteo C."/>
            <person name="Sanchez-Porro C."/>
            <person name="Ventosa A."/>
        </authorList>
    </citation>
    <scope>NUCLEOTIDE SEQUENCE [LARGE SCALE GENOMIC DNA]</scope>
    <source>
        <strain evidence="4 5">S3CR25-11</strain>
    </source>
</reference>
<organism evidence="4 5">
    <name type="scientific">Haloarcula onubensis</name>
    <dbReference type="NCBI Taxonomy" id="2950539"/>
    <lineage>
        <taxon>Archaea</taxon>
        <taxon>Methanobacteriati</taxon>
        <taxon>Methanobacteriota</taxon>
        <taxon>Stenosarchaea group</taxon>
        <taxon>Halobacteria</taxon>
        <taxon>Halobacteriales</taxon>
        <taxon>Haloarculaceae</taxon>
        <taxon>Haloarcula</taxon>
    </lineage>
</organism>
<sequence length="727" mass="77393">MTQQEVTRRRFLLSTGGTLAAGGLLTQESSSVGAQQAGERWSQFSYDAANTGHAPANTGPVGDIGERWSFQTDWRNTSSPAVVNGTIYVGSYELSYSDGCVYALTAEDGAEQWAFETGNAVRSSPAVADGTVYVGSDDGNVYALDAGDSTEQWAFETGDSVASSPAVVDGTVYIGSDDYNVYALDADDGTEQWSFETGRAVRSSPAVTNDTVYIGSTDNTVYAIAAQSGTERWTHDMIDVGHSSPTVADGTVYVTKDYYRNENTVYALDAGDGTEQWAAEIAGSLDSSPAVANGIVYISNDDYEGDRTVYALDAENGAERWSFTTGDEVPGSPVVANGTVYVACSGRTAYALDGETGTEQWSFETGVDPGQYFQADSSPAVANGTVYIGNWDDNVYALTGETPTPTETPTATETPTPTESATPAGESPTTERTDRDGTAPGAVSTTEPVPQGDSQDGMGVLPVAVGLLALGGAGAAAYRNWHTGTDEATPSPEQQYERAERAVERADSALQRAEYRTAIDRYDEAIASYERAGEQAGGGELAASIKGGLAASERKRDTARDRLAEFEAVREPLRDAESTLQTAITEHVHSKQTPARRDYRQAGERYEQALAALEDSETDVFDTHGSVTVPVDIDGDHLPEQLLAWPQSTDDQHEALSEAGVGTLTDLRSAGAETIAELLDDGAIGEDVANQLRAAIWWHGDTERTFTSRAAIARQRERARTGHEMLT</sequence>
<dbReference type="Gene3D" id="2.130.10.10">
    <property type="entry name" value="YVTN repeat-like/Quinoprotein amine dehydrogenase"/>
    <property type="match status" value="2"/>
</dbReference>
<feature type="compositionally biased region" description="Polar residues" evidence="2">
    <location>
        <begin position="443"/>
        <end position="454"/>
    </location>
</feature>
<feature type="compositionally biased region" description="Low complexity" evidence="2">
    <location>
        <begin position="399"/>
        <end position="426"/>
    </location>
</feature>
<dbReference type="InterPro" id="IPR015943">
    <property type="entry name" value="WD40/YVTN_repeat-like_dom_sf"/>
</dbReference>
<protein>
    <submittedName>
        <fullName evidence="4">PQQ-binding-like beta-propeller repeat protein</fullName>
    </submittedName>
</protein>
<feature type="region of interest" description="Disordered" evidence="2">
    <location>
        <begin position="397"/>
        <end position="457"/>
    </location>
</feature>
<evidence type="ECO:0000313" key="4">
    <source>
        <dbReference type="EMBL" id="MDS0281873.1"/>
    </source>
</evidence>
<dbReference type="InterPro" id="IPR018391">
    <property type="entry name" value="PQQ_b-propeller_rpt"/>
</dbReference>
<dbReference type="PANTHER" id="PTHR34512">
    <property type="entry name" value="CELL SURFACE PROTEIN"/>
    <property type="match status" value="1"/>
</dbReference>
<comment type="caution">
    <text evidence="4">The sequence shown here is derived from an EMBL/GenBank/DDBJ whole genome shotgun (WGS) entry which is preliminary data.</text>
</comment>
<proteinExistence type="predicted"/>
<accession>A0ABU2FMA2</accession>
<dbReference type="InterPro" id="IPR002372">
    <property type="entry name" value="PQQ_rpt_dom"/>
</dbReference>
<feature type="domain" description="Pyrrolo-quinoline quinone repeat" evidence="3">
    <location>
        <begin position="262"/>
        <end position="399"/>
    </location>
</feature>
<name>A0ABU2FMA2_9EURY</name>
<dbReference type="PANTHER" id="PTHR34512:SF30">
    <property type="entry name" value="OUTER MEMBRANE PROTEIN ASSEMBLY FACTOR BAMB"/>
    <property type="match status" value="1"/>
</dbReference>
<feature type="domain" description="Pyrrolo-quinoline quinone repeat" evidence="3">
    <location>
        <begin position="66"/>
        <end position="176"/>
    </location>
</feature>
<evidence type="ECO:0000256" key="2">
    <source>
        <dbReference type="SAM" id="MobiDB-lite"/>
    </source>
</evidence>
<dbReference type="RefSeq" id="WP_310899711.1">
    <property type="nucleotide sequence ID" value="NZ_JAMQOS010000002.1"/>
</dbReference>
<evidence type="ECO:0000313" key="5">
    <source>
        <dbReference type="Proteomes" id="UP001268864"/>
    </source>
</evidence>
<keyword evidence="5" id="KW-1185">Reference proteome</keyword>
<dbReference type="Pfam" id="PF13360">
    <property type="entry name" value="PQQ_2"/>
    <property type="match status" value="2"/>
</dbReference>
<gene>
    <name evidence="4" type="ORF">NDI86_07030</name>
</gene>
<dbReference type="SUPFAM" id="SSF50998">
    <property type="entry name" value="Quinoprotein alcohol dehydrogenase-like"/>
    <property type="match status" value="2"/>
</dbReference>
<evidence type="ECO:0000256" key="1">
    <source>
        <dbReference type="SAM" id="Coils"/>
    </source>
</evidence>
<dbReference type="PROSITE" id="PS51318">
    <property type="entry name" value="TAT"/>
    <property type="match status" value="1"/>
</dbReference>